<feature type="modified residue" description="Phosphohistidine" evidence="1">
    <location>
        <position position="66"/>
    </location>
</feature>
<dbReference type="GO" id="GO:0004672">
    <property type="term" value="F:protein kinase activity"/>
    <property type="evidence" value="ECO:0007669"/>
    <property type="project" value="UniProtKB-ARBA"/>
</dbReference>
<sequence length="126" mass="14017">MTAPSTLATLPQPLYDLTMIHKMSRGNEAFLRRTKQLFVDTVPQTLQEIQSSFDTADWSTVSASAHKLKATIDALRIESLKTIIRQVEQDAKEQTNLHLMGSNLELIVAVMSQVTDSFKEELAAAV</sequence>
<evidence type="ECO:0000259" key="2">
    <source>
        <dbReference type="PROSITE" id="PS50894"/>
    </source>
</evidence>
<accession>A0A5C8K9N7</accession>
<dbReference type="RefSeq" id="WP_147921609.1">
    <property type="nucleotide sequence ID" value="NZ_VRTY01000031.1"/>
</dbReference>
<dbReference type="AlphaFoldDB" id="A0A5C8K9N7"/>
<dbReference type="InterPro" id="IPR036641">
    <property type="entry name" value="HPT_dom_sf"/>
</dbReference>
<gene>
    <name evidence="3" type="ORF">FVR03_10005</name>
</gene>
<dbReference type="Pfam" id="PF01627">
    <property type="entry name" value="Hpt"/>
    <property type="match status" value="1"/>
</dbReference>
<protein>
    <submittedName>
        <fullName evidence="3">Hpt domain-containing protein</fullName>
    </submittedName>
</protein>
<dbReference type="Gene3D" id="1.20.120.160">
    <property type="entry name" value="HPT domain"/>
    <property type="match status" value="1"/>
</dbReference>
<evidence type="ECO:0000313" key="4">
    <source>
        <dbReference type="Proteomes" id="UP000321926"/>
    </source>
</evidence>
<keyword evidence="1" id="KW-0597">Phosphoprotein</keyword>
<comment type="caution">
    <text evidence="3">The sequence shown here is derived from an EMBL/GenBank/DDBJ whole genome shotgun (WGS) entry which is preliminary data.</text>
</comment>
<dbReference type="GO" id="GO:0000160">
    <property type="term" value="P:phosphorelay signal transduction system"/>
    <property type="evidence" value="ECO:0007669"/>
    <property type="project" value="InterPro"/>
</dbReference>
<dbReference type="OrthoDB" id="982275at2"/>
<evidence type="ECO:0000256" key="1">
    <source>
        <dbReference type="PROSITE-ProRule" id="PRU00110"/>
    </source>
</evidence>
<organism evidence="3 4">
    <name type="scientific">Pontibacter qinzhouensis</name>
    <dbReference type="NCBI Taxonomy" id="2603253"/>
    <lineage>
        <taxon>Bacteria</taxon>
        <taxon>Pseudomonadati</taxon>
        <taxon>Bacteroidota</taxon>
        <taxon>Cytophagia</taxon>
        <taxon>Cytophagales</taxon>
        <taxon>Hymenobacteraceae</taxon>
        <taxon>Pontibacter</taxon>
    </lineage>
</organism>
<proteinExistence type="predicted"/>
<dbReference type="PROSITE" id="PS50894">
    <property type="entry name" value="HPT"/>
    <property type="match status" value="1"/>
</dbReference>
<dbReference type="EMBL" id="VRTY01000031">
    <property type="protein sequence ID" value="TXK46945.1"/>
    <property type="molecule type" value="Genomic_DNA"/>
</dbReference>
<reference evidence="3 4" key="1">
    <citation type="submission" date="2019-08" db="EMBL/GenBank/DDBJ databases">
        <authorList>
            <person name="Shi S."/>
        </authorList>
    </citation>
    <scope>NUCLEOTIDE SEQUENCE [LARGE SCALE GENOMIC DNA]</scope>
    <source>
        <strain evidence="3 4">GY10130</strain>
    </source>
</reference>
<keyword evidence="4" id="KW-1185">Reference proteome</keyword>
<evidence type="ECO:0000313" key="3">
    <source>
        <dbReference type="EMBL" id="TXK46945.1"/>
    </source>
</evidence>
<dbReference type="Proteomes" id="UP000321926">
    <property type="component" value="Unassembled WGS sequence"/>
</dbReference>
<dbReference type="SUPFAM" id="SSF47226">
    <property type="entry name" value="Histidine-containing phosphotransfer domain, HPT domain"/>
    <property type="match status" value="1"/>
</dbReference>
<dbReference type="InterPro" id="IPR008207">
    <property type="entry name" value="Sig_transdc_His_kin_Hpt_dom"/>
</dbReference>
<feature type="domain" description="HPt" evidence="2">
    <location>
        <begin position="27"/>
        <end position="125"/>
    </location>
</feature>
<name>A0A5C8K9N7_9BACT</name>